<dbReference type="InterPro" id="IPR029063">
    <property type="entry name" value="SAM-dependent_MTases_sf"/>
</dbReference>
<sequence length="225" mass="24444">MVEVMSQWMRTAKVETAKYIKRKMAANEGVSGRRVPFMEPAGLRALRDQLRSATCFLEYGAGGSTLFSMEMGVPSTVSVESDAAFLAMIEGEIADLRSPAVAWSGLHADIGPTRKWGYPVGDATAAMGLTYALIPWQTELLSSPDVVLVDGRFRAACCLATTLHAKPGTRILFDDYAARPYYTVVEAHLGAPTMFDSLALFTVPASAIDRVRLERDLAEFAADAR</sequence>
<comment type="caution">
    <text evidence="1">The sequence shown here is derived from an EMBL/GenBank/DDBJ whole genome shotgun (WGS) entry which is preliminary data.</text>
</comment>
<dbReference type="EMBL" id="JAZHBO010000001">
    <property type="protein sequence ID" value="MEF2155257.1"/>
    <property type="molecule type" value="Genomic_DNA"/>
</dbReference>
<dbReference type="RefSeq" id="WP_331689446.1">
    <property type="nucleotide sequence ID" value="NZ_JAZHBN010000003.1"/>
</dbReference>
<proteinExistence type="predicted"/>
<keyword evidence="2" id="KW-1185">Reference proteome</keyword>
<evidence type="ECO:0000313" key="1">
    <source>
        <dbReference type="EMBL" id="MEF2155257.1"/>
    </source>
</evidence>
<evidence type="ECO:0000313" key="2">
    <source>
        <dbReference type="Proteomes" id="UP001356170"/>
    </source>
</evidence>
<gene>
    <name evidence="1" type="ORF">V3390_03295</name>
</gene>
<dbReference type="Proteomes" id="UP001356170">
    <property type="component" value="Unassembled WGS sequence"/>
</dbReference>
<organism evidence="1 2">
    <name type="scientific">Aquilutibacter rugosus</name>
    <dbReference type="NCBI Taxonomy" id="3115820"/>
    <lineage>
        <taxon>Bacteria</taxon>
        <taxon>Pseudomonadati</taxon>
        <taxon>Pseudomonadota</taxon>
        <taxon>Gammaproteobacteria</taxon>
        <taxon>Lysobacterales</taxon>
        <taxon>Lysobacteraceae</taxon>
        <taxon>Aquilutibacter</taxon>
    </lineage>
</organism>
<protein>
    <recommendedName>
        <fullName evidence="3">Class I SAM-dependent methyltransferase</fullName>
    </recommendedName>
</protein>
<evidence type="ECO:0008006" key="3">
    <source>
        <dbReference type="Google" id="ProtNLM"/>
    </source>
</evidence>
<name>A0ABU7V0B6_9GAMM</name>
<dbReference type="Gene3D" id="3.40.50.150">
    <property type="entry name" value="Vaccinia Virus protein VP39"/>
    <property type="match status" value="1"/>
</dbReference>
<reference evidence="1 2" key="1">
    <citation type="submission" date="2024-01" db="EMBL/GenBank/DDBJ databases">
        <title>Novel species of the genus Luteimonas isolated from rivers.</title>
        <authorList>
            <person name="Lu H."/>
        </authorList>
    </citation>
    <scope>NUCLEOTIDE SEQUENCE [LARGE SCALE GENOMIC DNA]</scope>
    <source>
        <strain evidence="1 2">FXH3W</strain>
    </source>
</reference>
<accession>A0ABU7V0B6</accession>